<dbReference type="InterPro" id="IPR002559">
    <property type="entry name" value="Transposase_11"/>
</dbReference>
<evidence type="ECO:0000313" key="3">
    <source>
        <dbReference type="EMBL" id="KXA94749.1"/>
    </source>
</evidence>
<gene>
    <name evidence="3" type="ORF">AKJ65_03535</name>
</gene>
<dbReference type="GO" id="GO:0004803">
    <property type="term" value="F:transposase activity"/>
    <property type="evidence" value="ECO:0007669"/>
    <property type="project" value="InterPro"/>
</dbReference>
<organism evidence="3 4">
    <name type="scientific">candidate division MSBL1 archaeon SCGC-AAA259E19</name>
    <dbReference type="NCBI Taxonomy" id="1698264"/>
    <lineage>
        <taxon>Archaea</taxon>
        <taxon>Methanobacteriati</taxon>
        <taxon>Methanobacteriota</taxon>
        <taxon>candidate division MSBL1</taxon>
    </lineage>
</organism>
<dbReference type="EMBL" id="LHXO01000041">
    <property type="protein sequence ID" value="KXA94749.1"/>
    <property type="molecule type" value="Genomic_DNA"/>
</dbReference>
<accession>A0A133UKQ3</accession>
<reference evidence="3 4" key="1">
    <citation type="journal article" date="2016" name="Sci. Rep.">
        <title>Metabolic traits of an uncultured archaeal lineage -MSBL1- from brine pools of the Red Sea.</title>
        <authorList>
            <person name="Mwirichia R."/>
            <person name="Alam I."/>
            <person name="Rashid M."/>
            <person name="Vinu M."/>
            <person name="Ba-Alawi W."/>
            <person name="Anthony Kamau A."/>
            <person name="Kamanda Ngugi D."/>
            <person name="Goker M."/>
            <person name="Klenk H.P."/>
            <person name="Bajic V."/>
            <person name="Stingl U."/>
        </authorList>
    </citation>
    <scope>NUCLEOTIDE SEQUENCE [LARGE SCALE GENOMIC DNA]</scope>
    <source>
        <strain evidence="3">SCGC-AAA259E19</strain>
    </source>
</reference>
<keyword evidence="1" id="KW-0812">Transmembrane</keyword>
<dbReference type="GO" id="GO:0006313">
    <property type="term" value="P:DNA transposition"/>
    <property type="evidence" value="ECO:0007669"/>
    <property type="project" value="InterPro"/>
</dbReference>
<evidence type="ECO:0000256" key="1">
    <source>
        <dbReference type="SAM" id="Phobius"/>
    </source>
</evidence>
<dbReference type="PANTHER" id="PTHR33252:SF2">
    <property type="entry name" value="TRANSPOSASE IS4-LIKE DOMAIN-CONTAINING PROTEIN"/>
    <property type="match status" value="1"/>
</dbReference>
<dbReference type="InterPro" id="IPR012337">
    <property type="entry name" value="RNaseH-like_sf"/>
</dbReference>
<keyword evidence="4" id="KW-1185">Reference proteome</keyword>
<dbReference type="Pfam" id="PF01609">
    <property type="entry name" value="DDE_Tnp_1"/>
    <property type="match status" value="1"/>
</dbReference>
<sequence>MERIIEIAVEDGALEGEVDVAIDITDWRYYGDKNDPMVVLTQAKKGTNRAFLLATVYAVVDGERFTLKAIPMGPFTSKEDVLEDLLDYAEEIVNIGTLYVDRAFFTVDCIRVLKQKEIKFLMPATKNGRVKKEAEKDCPRIEEFKYGVNRKNPVTFNLAVVEDDEGIVRTFATNHNVEKEELERLFDMYSFRWGIETSYRVKHMFRAKTRTKKYEPRIFLFLFSVCLYNLWVLVNYQISKRFGADSEIHMTAKTFTDRMVKVLPLPEPPPTNRS</sequence>
<keyword evidence="1" id="KW-1133">Transmembrane helix</keyword>
<dbReference type="SUPFAM" id="SSF53098">
    <property type="entry name" value="Ribonuclease H-like"/>
    <property type="match status" value="1"/>
</dbReference>
<dbReference type="Proteomes" id="UP000070284">
    <property type="component" value="Unassembled WGS sequence"/>
</dbReference>
<keyword evidence="1" id="KW-0472">Membrane</keyword>
<protein>
    <recommendedName>
        <fullName evidence="2">Transposase IS4-like domain-containing protein</fullName>
    </recommendedName>
</protein>
<evidence type="ECO:0000313" key="4">
    <source>
        <dbReference type="Proteomes" id="UP000070284"/>
    </source>
</evidence>
<proteinExistence type="predicted"/>
<feature type="transmembrane region" description="Helical" evidence="1">
    <location>
        <begin position="218"/>
        <end position="238"/>
    </location>
</feature>
<name>A0A133UKQ3_9EURY</name>
<evidence type="ECO:0000259" key="2">
    <source>
        <dbReference type="Pfam" id="PF01609"/>
    </source>
</evidence>
<comment type="caution">
    <text evidence="3">The sequence shown here is derived from an EMBL/GenBank/DDBJ whole genome shotgun (WGS) entry which is preliminary data.</text>
</comment>
<dbReference type="AlphaFoldDB" id="A0A133UKQ3"/>
<dbReference type="GO" id="GO:0003677">
    <property type="term" value="F:DNA binding"/>
    <property type="evidence" value="ECO:0007669"/>
    <property type="project" value="InterPro"/>
</dbReference>
<dbReference type="PANTHER" id="PTHR33252">
    <property type="entry name" value="THIRD ORF IN TRANSPOSON ISC1160"/>
    <property type="match status" value="1"/>
</dbReference>
<feature type="domain" description="Transposase IS4-like" evidence="2">
    <location>
        <begin position="19"/>
        <end position="230"/>
    </location>
</feature>